<dbReference type="InterPro" id="IPR015943">
    <property type="entry name" value="WD40/YVTN_repeat-like_dom_sf"/>
</dbReference>
<dbReference type="PROSITE" id="PS50294">
    <property type="entry name" value="WD_REPEATS_REGION"/>
    <property type="match status" value="1"/>
</dbReference>
<evidence type="ECO:0000256" key="1">
    <source>
        <dbReference type="PROSITE-ProRule" id="PRU00221"/>
    </source>
</evidence>
<protein>
    <recommendedName>
        <fullName evidence="2">WDR90 4th beta-propeller domain-containing protein</fullName>
    </recommendedName>
</protein>
<sequence>MQHEAPVFADFSPSEPGVVLCGGPGLGPGIYFYDIDAKRVVKRFVDMDQVASSLAVSPSGNLITIGTQETLVKVVDYDEGTFQDFTGHSDAVSCMAFSPTGRFLLTAADTDIVQWTVVI</sequence>
<dbReference type="AlphaFoldDB" id="A0A7S0WA59"/>
<keyword evidence="1" id="KW-0853">WD repeat</keyword>
<accession>A0A7S0WA59</accession>
<gene>
    <name evidence="3" type="ORF">HTEP1355_LOCUS20150</name>
</gene>
<proteinExistence type="predicted"/>
<dbReference type="InterPro" id="IPR036322">
    <property type="entry name" value="WD40_repeat_dom_sf"/>
</dbReference>
<dbReference type="Gene3D" id="2.130.10.10">
    <property type="entry name" value="YVTN repeat-like/Quinoprotein amine dehydrogenase"/>
    <property type="match status" value="1"/>
</dbReference>
<evidence type="ECO:0000259" key="2">
    <source>
        <dbReference type="Pfam" id="PF23342"/>
    </source>
</evidence>
<dbReference type="SMART" id="SM00320">
    <property type="entry name" value="WD40"/>
    <property type="match status" value="2"/>
</dbReference>
<dbReference type="InterPro" id="IPR055440">
    <property type="entry name" value="Beta-prop_WDR90_4th"/>
</dbReference>
<dbReference type="SUPFAM" id="SSF50978">
    <property type="entry name" value="WD40 repeat-like"/>
    <property type="match status" value="1"/>
</dbReference>
<dbReference type="Pfam" id="PF23342">
    <property type="entry name" value="WDR90_beta-prop_4th"/>
    <property type="match status" value="1"/>
</dbReference>
<name>A0A7S0WA59_9CRYP</name>
<reference evidence="3" key="1">
    <citation type="submission" date="2021-01" db="EMBL/GenBank/DDBJ databases">
        <authorList>
            <person name="Corre E."/>
            <person name="Pelletier E."/>
            <person name="Niang G."/>
            <person name="Scheremetjew M."/>
            <person name="Finn R."/>
            <person name="Kale V."/>
            <person name="Holt S."/>
            <person name="Cochrane G."/>
            <person name="Meng A."/>
            <person name="Brown T."/>
            <person name="Cohen L."/>
        </authorList>
    </citation>
    <scope>NUCLEOTIDE SEQUENCE</scope>
    <source>
        <strain evidence="3">CCMP443</strain>
    </source>
</reference>
<feature type="repeat" description="WD" evidence="1">
    <location>
        <begin position="85"/>
        <end position="119"/>
    </location>
</feature>
<dbReference type="PROSITE" id="PS50082">
    <property type="entry name" value="WD_REPEATS_2"/>
    <property type="match status" value="1"/>
</dbReference>
<dbReference type="InterPro" id="IPR001680">
    <property type="entry name" value="WD40_rpt"/>
</dbReference>
<organism evidence="3">
    <name type="scientific">Hemiselmis tepida</name>
    <dbReference type="NCBI Taxonomy" id="464990"/>
    <lineage>
        <taxon>Eukaryota</taxon>
        <taxon>Cryptophyceae</taxon>
        <taxon>Cryptomonadales</taxon>
        <taxon>Hemiselmidaceae</taxon>
        <taxon>Hemiselmis</taxon>
    </lineage>
</organism>
<evidence type="ECO:0000313" key="3">
    <source>
        <dbReference type="EMBL" id="CAD8806471.1"/>
    </source>
</evidence>
<feature type="domain" description="WDR90 4th beta-propeller" evidence="2">
    <location>
        <begin position="5"/>
        <end position="118"/>
    </location>
</feature>
<dbReference type="EMBL" id="HBFN01034718">
    <property type="protein sequence ID" value="CAD8806471.1"/>
    <property type="molecule type" value="Transcribed_RNA"/>
</dbReference>